<dbReference type="EMBL" id="JAEHOE010000014">
    <property type="protein sequence ID" value="KAG2497464.1"/>
    <property type="molecule type" value="Genomic_DNA"/>
</dbReference>
<feature type="compositionally biased region" description="Basic and acidic residues" evidence="1">
    <location>
        <begin position="47"/>
        <end position="58"/>
    </location>
</feature>
<keyword evidence="2" id="KW-0472">Membrane</keyword>
<evidence type="ECO:0000313" key="4">
    <source>
        <dbReference type="Proteomes" id="UP000612055"/>
    </source>
</evidence>
<feature type="region of interest" description="Disordered" evidence="1">
    <location>
        <begin position="86"/>
        <end position="106"/>
    </location>
</feature>
<feature type="transmembrane region" description="Helical" evidence="2">
    <location>
        <begin position="273"/>
        <end position="295"/>
    </location>
</feature>
<gene>
    <name evidence="3" type="ORF">HYH03_004619</name>
</gene>
<evidence type="ECO:0000256" key="2">
    <source>
        <dbReference type="SAM" id="Phobius"/>
    </source>
</evidence>
<reference evidence="3" key="1">
    <citation type="journal article" date="2020" name="bioRxiv">
        <title>Comparative genomics of Chlamydomonas.</title>
        <authorList>
            <person name="Craig R.J."/>
            <person name="Hasan A.R."/>
            <person name="Ness R.W."/>
            <person name="Keightley P.D."/>
        </authorList>
    </citation>
    <scope>NUCLEOTIDE SEQUENCE</scope>
    <source>
        <strain evidence="3">CCAP 11/70</strain>
    </source>
</reference>
<keyword evidence="2" id="KW-0812">Transmembrane</keyword>
<feature type="region of interest" description="Disordered" evidence="1">
    <location>
        <begin position="1"/>
        <end position="68"/>
    </location>
</feature>
<feature type="compositionally biased region" description="Basic and acidic residues" evidence="1">
    <location>
        <begin position="146"/>
        <end position="164"/>
    </location>
</feature>
<feature type="compositionally biased region" description="Low complexity" evidence="1">
    <location>
        <begin position="86"/>
        <end position="100"/>
    </location>
</feature>
<keyword evidence="2" id="KW-1133">Transmembrane helix</keyword>
<keyword evidence="4" id="KW-1185">Reference proteome</keyword>
<comment type="caution">
    <text evidence="3">The sequence shown here is derived from an EMBL/GenBank/DDBJ whole genome shotgun (WGS) entry which is preliminary data.</text>
</comment>
<accession>A0A835YH13</accession>
<sequence length="354" mass="36552">MESPQKSPGSPDAGWLLVERPRSPDPTQSGEELRAAASSPQPSLDAGSDHDDRIEDIKSPASESLADDVLREPLQLQLQLQIPATAAPATVEEPATPTAASTGPGYNPSCGDLHAYPHLPSAGSDAAAAGTSSGSPAAAAAASHWNFERQRAERLRAASRHSEEGALEGFQDPQPHADDCGSGEGDEGGCGAGAEGEGEGEPVVTLGWDGLLGDVWALLSREAGDLRASLAATAQALWERLQDGRLAVEEWAATVRRAARQAAKTAGASGCPLWALLGVGGLAAVALAALASQVATNRRISSQLRQRDRDLARLVVKILNLQDALQSAARAAAVPVLRHAPPPPFTTTTLIGMV</sequence>
<dbReference type="AlphaFoldDB" id="A0A835YH13"/>
<feature type="region of interest" description="Disordered" evidence="1">
    <location>
        <begin position="123"/>
        <end position="201"/>
    </location>
</feature>
<evidence type="ECO:0000256" key="1">
    <source>
        <dbReference type="SAM" id="MobiDB-lite"/>
    </source>
</evidence>
<feature type="compositionally biased region" description="Low complexity" evidence="1">
    <location>
        <begin position="123"/>
        <end position="143"/>
    </location>
</feature>
<organism evidence="3 4">
    <name type="scientific">Edaphochlamys debaryana</name>
    <dbReference type="NCBI Taxonomy" id="47281"/>
    <lineage>
        <taxon>Eukaryota</taxon>
        <taxon>Viridiplantae</taxon>
        <taxon>Chlorophyta</taxon>
        <taxon>core chlorophytes</taxon>
        <taxon>Chlorophyceae</taxon>
        <taxon>CS clade</taxon>
        <taxon>Chlamydomonadales</taxon>
        <taxon>Chlamydomonadales incertae sedis</taxon>
        <taxon>Edaphochlamys</taxon>
    </lineage>
</organism>
<evidence type="ECO:0000313" key="3">
    <source>
        <dbReference type="EMBL" id="KAG2497464.1"/>
    </source>
</evidence>
<dbReference type="Proteomes" id="UP000612055">
    <property type="component" value="Unassembled WGS sequence"/>
</dbReference>
<dbReference type="OrthoDB" id="536776at2759"/>
<name>A0A835YH13_9CHLO</name>
<protein>
    <submittedName>
        <fullName evidence="3">Uncharacterized protein</fullName>
    </submittedName>
</protein>
<proteinExistence type="predicted"/>